<dbReference type="AlphaFoldDB" id="A0A917UT98"/>
<keyword evidence="1" id="KW-1133">Transmembrane helix</keyword>
<reference evidence="2" key="1">
    <citation type="journal article" date="2014" name="Int. J. Syst. Evol. Microbiol.">
        <title>Complete genome sequence of Corynebacterium casei LMG S-19264T (=DSM 44701T), isolated from a smear-ripened cheese.</title>
        <authorList>
            <consortium name="US DOE Joint Genome Institute (JGI-PGF)"/>
            <person name="Walter F."/>
            <person name="Albersmeier A."/>
            <person name="Kalinowski J."/>
            <person name="Ruckert C."/>
        </authorList>
    </citation>
    <scope>NUCLEOTIDE SEQUENCE</scope>
    <source>
        <strain evidence="2">JCM 30078</strain>
    </source>
</reference>
<keyword evidence="1" id="KW-0472">Membrane</keyword>
<keyword evidence="3" id="KW-1185">Reference proteome</keyword>
<sequence length="346" mass="39139">MKIRFDSNKERKPTQDNGLEVLYAPGKRTAFRLRWYLILFLIVLPALVLTTNYGLDLIRVEAPALIRLPMTEVRARQPGQISKIDVRQGDHVDAGLPLLQMDNPEWRLRLAVLQLTKSEATSAGTTVNTRNRAVLRTLVERARARVTETRRLLRSGAATRGELLNAENERDAREAELLSFERSVIATAQNPADDRYRDQLDAERKWLIGQLKNLQQRAPENGRIAEIIANEGENVGPGTLLMRMERSGPAQLWIYMNPSDVEFSTQGTRLRVRLPDGNFRAATVLNPAETTNPLPPDLRRPFSSPTRGLLVLAEFDEPLPNEWRVDSLPVQVRFPGRTLSLFGLNL</sequence>
<dbReference type="SUPFAM" id="SSF111369">
    <property type="entry name" value="HlyD-like secretion proteins"/>
    <property type="match status" value="1"/>
</dbReference>
<dbReference type="PANTHER" id="PTHR30386:SF28">
    <property type="entry name" value="EXPORTED PROTEIN"/>
    <property type="match status" value="1"/>
</dbReference>
<accession>A0A917UT98</accession>
<feature type="transmembrane region" description="Helical" evidence="1">
    <location>
        <begin position="35"/>
        <end position="55"/>
    </location>
</feature>
<dbReference type="PANTHER" id="PTHR30386">
    <property type="entry name" value="MEMBRANE FUSION SUBUNIT OF EMRAB-TOLC MULTIDRUG EFFLUX PUMP"/>
    <property type="match status" value="1"/>
</dbReference>
<dbReference type="Proteomes" id="UP000635983">
    <property type="component" value="Unassembled WGS sequence"/>
</dbReference>
<name>A0A917UT98_9PSED</name>
<gene>
    <name evidence="2" type="ORF">GCM10009304_07190</name>
</gene>
<protein>
    <submittedName>
        <fullName evidence="2">Hemolysin D</fullName>
    </submittedName>
</protein>
<keyword evidence="1" id="KW-0812">Transmembrane</keyword>
<evidence type="ECO:0000313" key="3">
    <source>
        <dbReference type="Proteomes" id="UP000635983"/>
    </source>
</evidence>
<dbReference type="RefSeq" id="WP_188981797.1">
    <property type="nucleotide sequence ID" value="NZ_BMPO01000002.1"/>
</dbReference>
<dbReference type="Gene3D" id="1.10.287.470">
    <property type="entry name" value="Helix hairpin bin"/>
    <property type="match status" value="1"/>
</dbReference>
<evidence type="ECO:0000256" key="1">
    <source>
        <dbReference type="SAM" id="Phobius"/>
    </source>
</evidence>
<reference evidence="2" key="2">
    <citation type="submission" date="2020-09" db="EMBL/GenBank/DDBJ databases">
        <authorList>
            <person name="Sun Q."/>
            <person name="Ohkuma M."/>
        </authorList>
    </citation>
    <scope>NUCLEOTIDE SEQUENCE</scope>
    <source>
        <strain evidence="2">JCM 30078</strain>
    </source>
</reference>
<comment type="caution">
    <text evidence="2">The sequence shown here is derived from an EMBL/GenBank/DDBJ whole genome shotgun (WGS) entry which is preliminary data.</text>
</comment>
<dbReference type="InterPro" id="IPR050739">
    <property type="entry name" value="MFP"/>
</dbReference>
<evidence type="ECO:0000313" key="2">
    <source>
        <dbReference type="EMBL" id="GGJ83770.1"/>
    </source>
</evidence>
<proteinExistence type="predicted"/>
<organism evidence="2 3">
    <name type="scientific">Pseudomonas matsuisoli</name>
    <dbReference type="NCBI Taxonomy" id="1515666"/>
    <lineage>
        <taxon>Bacteria</taxon>
        <taxon>Pseudomonadati</taxon>
        <taxon>Pseudomonadota</taxon>
        <taxon>Gammaproteobacteria</taxon>
        <taxon>Pseudomonadales</taxon>
        <taxon>Pseudomonadaceae</taxon>
        <taxon>Pseudomonas</taxon>
    </lineage>
</organism>
<dbReference type="Gene3D" id="2.40.50.100">
    <property type="match status" value="1"/>
</dbReference>
<dbReference type="EMBL" id="BMPO01000002">
    <property type="protein sequence ID" value="GGJ83770.1"/>
    <property type="molecule type" value="Genomic_DNA"/>
</dbReference>